<dbReference type="AlphaFoldDB" id="A0A0B6D583"/>
<evidence type="ECO:0000313" key="5">
    <source>
        <dbReference type="Proteomes" id="UP000031830"/>
    </source>
</evidence>
<dbReference type="STRING" id="28110.KU46_883"/>
<dbReference type="CDD" id="cd07185">
    <property type="entry name" value="OmpA_C-like"/>
    <property type="match status" value="1"/>
</dbReference>
<accession>A0A0B6D583</accession>
<dbReference type="Proteomes" id="UP000031830">
    <property type="component" value="Chromosome"/>
</dbReference>
<dbReference type="Pfam" id="PF00691">
    <property type="entry name" value="OmpA"/>
    <property type="match status" value="1"/>
</dbReference>
<dbReference type="RefSeq" id="WP_044525619.1">
    <property type="nucleotide sequence ID" value="NZ_CP009440.1"/>
</dbReference>
<feature type="chain" id="PRO_5002107829" evidence="2">
    <location>
        <begin position="25"/>
        <end position="418"/>
    </location>
</feature>
<evidence type="ECO:0000256" key="2">
    <source>
        <dbReference type="SAM" id="SignalP"/>
    </source>
</evidence>
<evidence type="ECO:0000256" key="1">
    <source>
        <dbReference type="PROSITE-ProRule" id="PRU00473"/>
    </source>
</evidence>
<dbReference type="EMBL" id="CP009440">
    <property type="protein sequence ID" value="AJI54046.1"/>
    <property type="molecule type" value="Genomic_DNA"/>
</dbReference>
<evidence type="ECO:0000313" key="4">
    <source>
        <dbReference type="EMBL" id="AJI54046.1"/>
    </source>
</evidence>
<dbReference type="OrthoDB" id="9805832at2"/>
<keyword evidence="2" id="KW-0732">Signal</keyword>
<dbReference type="PANTHER" id="PTHR30329:SF21">
    <property type="entry name" value="LIPOPROTEIN YIAD-RELATED"/>
    <property type="match status" value="1"/>
</dbReference>
<feature type="domain" description="OmpA-like" evidence="3">
    <location>
        <begin position="58"/>
        <end position="185"/>
    </location>
</feature>
<dbReference type="InterPro" id="IPR006665">
    <property type="entry name" value="OmpA-like"/>
</dbReference>
<dbReference type="KEGG" id="fpz:LA55_353"/>
<reference evidence="4 5" key="1">
    <citation type="journal article" date="2015" name="Genome Announc.">
        <title>Genome sequencing of 18 francisella strains to aid in assay development and testing.</title>
        <authorList>
            <person name="Johnson S.L."/>
            <person name="Daligault H.E."/>
            <person name="Davenport K.W."/>
            <person name="Coyne S.R."/>
            <person name="Frey K.G."/>
            <person name="Koroleva G.I."/>
            <person name="Broomall S.M."/>
            <person name="Bishop-Lilly K.A."/>
            <person name="Bruce D.C."/>
            <person name="Chertkov O."/>
            <person name="Freitas T."/>
            <person name="Jaissle J."/>
            <person name="Ladner J.T."/>
            <person name="Rosenzweig C.N."/>
            <person name="Gibbons H.S."/>
            <person name="Palacios G.F."/>
            <person name="Redden C.L."/>
            <person name="Xu Y."/>
            <person name="Minogue T.D."/>
            <person name="Chain P.S."/>
        </authorList>
    </citation>
    <scope>NUCLEOTIDE SEQUENCE [LARGE SCALE GENOMIC DNA]</scope>
    <source>
        <strain evidence="4 5">GA01-2794</strain>
    </source>
</reference>
<dbReference type="GO" id="GO:0016020">
    <property type="term" value="C:membrane"/>
    <property type="evidence" value="ECO:0007669"/>
    <property type="project" value="UniProtKB-UniRule"/>
</dbReference>
<protein>
    <submittedName>
        <fullName evidence="4">OmpA family protein</fullName>
    </submittedName>
</protein>
<sequence>MKKLLNIGAILILALAITSCETFTGSENPSDENLSFPTLEPCTKKLIESNQSFICLKEQQGPDLIQTNIKFDADSYNLNDQAKQILNKLYAYLKLTDTTTFTIRGYAGKVESKLLTDKHILTEYNIRLSQNRAESVEEYLVRRGLDKNNGIIIKALGYQDPIAPNDTSSNRAINQRVEITLKSRLIEQIDNIEQNLKHVRPADYTKFFSNVYLLNGNEVDNVSRIYDSSEKRPVLSIGFKIFANKEYPQNVDNKNFIIISEPKPLSSFNDDTKYYRLGTAKYDHTYKGITALTITNLTREASVGNYVIPDAIADQKLPNETFKMNSKVTANVLEDVMNTNTFSSSYNSILLNKGATDGLKLGAEVILYEPESRTDGFPIPPKYIGYGFIYRESNNYSIAMIVNSLQEITSNSMATTRL</sequence>
<dbReference type="PROSITE" id="PS51257">
    <property type="entry name" value="PROKAR_LIPOPROTEIN"/>
    <property type="match status" value="1"/>
</dbReference>
<dbReference type="PROSITE" id="PS51123">
    <property type="entry name" value="OMPA_2"/>
    <property type="match status" value="1"/>
</dbReference>
<dbReference type="Gene3D" id="3.30.1330.60">
    <property type="entry name" value="OmpA-like domain"/>
    <property type="match status" value="1"/>
</dbReference>
<proteinExistence type="predicted"/>
<evidence type="ECO:0000259" key="3">
    <source>
        <dbReference type="PROSITE" id="PS51123"/>
    </source>
</evidence>
<gene>
    <name evidence="4" type="ORF">LA55_353</name>
</gene>
<organism evidence="4 5">
    <name type="scientific">Francisella philomiragia</name>
    <dbReference type="NCBI Taxonomy" id="28110"/>
    <lineage>
        <taxon>Bacteria</taxon>
        <taxon>Pseudomonadati</taxon>
        <taxon>Pseudomonadota</taxon>
        <taxon>Gammaproteobacteria</taxon>
        <taxon>Thiotrichales</taxon>
        <taxon>Francisellaceae</taxon>
        <taxon>Francisella</taxon>
    </lineage>
</organism>
<dbReference type="InterPro" id="IPR050330">
    <property type="entry name" value="Bact_OuterMem_StrucFunc"/>
</dbReference>
<dbReference type="InterPro" id="IPR036737">
    <property type="entry name" value="OmpA-like_sf"/>
</dbReference>
<dbReference type="PANTHER" id="PTHR30329">
    <property type="entry name" value="STATOR ELEMENT OF FLAGELLAR MOTOR COMPLEX"/>
    <property type="match status" value="1"/>
</dbReference>
<dbReference type="SUPFAM" id="SSF103088">
    <property type="entry name" value="OmpA-like"/>
    <property type="match status" value="1"/>
</dbReference>
<keyword evidence="1" id="KW-0472">Membrane</keyword>
<name>A0A0B6D583_9GAMM</name>
<feature type="signal peptide" evidence="2">
    <location>
        <begin position="1"/>
        <end position="24"/>
    </location>
</feature>